<dbReference type="Pfam" id="PF08477">
    <property type="entry name" value="Roc"/>
    <property type="match status" value="1"/>
</dbReference>
<dbReference type="FunFam" id="3.40.50.300:FF:001100">
    <property type="entry name" value="intraflagellar transport protein 22 homolog"/>
    <property type="match status" value="1"/>
</dbReference>
<accession>A0A8S3YY57</accession>
<sequence>MSKVKIIVVGPPESGKTTLCNFLADATESSGGEYHPTQGVRIVEFEASAADTGRSPVDVELWDCSGDRKFESCWPAMVRDASGAVFVYNPDQPNHDKDLDIWYNFIIGNNHLKENQCIVFAHRKPHTAGESVELSHNFNKIPSVNTNLEDDADSVRRDFYRFLSSLIKAMSSSREQEELNIMNQ</sequence>
<comment type="caution">
    <text evidence="6">The sequence shown here is derived from an EMBL/GenBank/DDBJ whole genome shotgun (WGS) entry which is preliminary data.</text>
</comment>
<dbReference type="CDD" id="cd00882">
    <property type="entry name" value="Ras_like_GTPase"/>
    <property type="match status" value="1"/>
</dbReference>
<dbReference type="AlphaFoldDB" id="A0A8S3YY57"/>
<dbReference type="GO" id="GO:0005525">
    <property type="term" value="F:GTP binding"/>
    <property type="evidence" value="ECO:0007669"/>
    <property type="project" value="UniProtKB-KW"/>
</dbReference>
<dbReference type="PANTHER" id="PTHR24073">
    <property type="entry name" value="DRAB5-RELATED"/>
    <property type="match status" value="1"/>
</dbReference>
<dbReference type="InterPro" id="IPR027417">
    <property type="entry name" value="P-loop_NTPase"/>
</dbReference>
<evidence type="ECO:0000256" key="4">
    <source>
        <dbReference type="ARBA" id="ARBA00040799"/>
    </source>
</evidence>
<dbReference type="Proteomes" id="UP000678393">
    <property type="component" value="Unassembled WGS sequence"/>
</dbReference>
<dbReference type="OrthoDB" id="275177at2759"/>
<proteinExistence type="inferred from homology"/>
<evidence type="ECO:0000313" key="7">
    <source>
        <dbReference type="Proteomes" id="UP000678393"/>
    </source>
</evidence>
<reference evidence="6" key="1">
    <citation type="submission" date="2021-04" db="EMBL/GenBank/DDBJ databases">
        <authorList>
            <consortium name="Molecular Ecology Group"/>
        </authorList>
    </citation>
    <scope>NUCLEOTIDE SEQUENCE</scope>
</reference>
<dbReference type="Gene3D" id="3.40.50.300">
    <property type="entry name" value="P-loop containing nucleotide triphosphate hydrolases"/>
    <property type="match status" value="1"/>
</dbReference>
<evidence type="ECO:0000256" key="1">
    <source>
        <dbReference type="ARBA" id="ARBA00006270"/>
    </source>
</evidence>
<dbReference type="GO" id="GO:0005929">
    <property type="term" value="C:cilium"/>
    <property type="evidence" value="ECO:0007669"/>
    <property type="project" value="UniProtKB-ARBA"/>
</dbReference>
<dbReference type="GO" id="GO:0030990">
    <property type="term" value="C:intraciliary transport particle"/>
    <property type="evidence" value="ECO:0007669"/>
    <property type="project" value="UniProtKB-ARBA"/>
</dbReference>
<keyword evidence="3" id="KW-0342">GTP-binding</keyword>
<organism evidence="6 7">
    <name type="scientific">Candidula unifasciata</name>
    <dbReference type="NCBI Taxonomy" id="100452"/>
    <lineage>
        <taxon>Eukaryota</taxon>
        <taxon>Metazoa</taxon>
        <taxon>Spiralia</taxon>
        <taxon>Lophotrochozoa</taxon>
        <taxon>Mollusca</taxon>
        <taxon>Gastropoda</taxon>
        <taxon>Heterobranchia</taxon>
        <taxon>Euthyneura</taxon>
        <taxon>Panpulmonata</taxon>
        <taxon>Eupulmonata</taxon>
        <taxon>Stylommatophora</taxon>
        <taxon>Helicina</taxon>
        <taxon>Helicoidea</taxon>
        <taxon>Geomitridae</taxon>
        <taxon>Candidula</taxon>
    </lineage>
</organism>
<evidence type="ECO:0000313" key="6">
    <source>
        <dbReference type="EMBL" id="CAG5120585.1"/>
    </source>
</evidence>
<gene>
    <name evidence="6" type="ORF">CUNI_LOCUS6143</name>
</gene>
<evidence type="ECO:0000256" key="2">
    <source>
        <dbReference type="ARBA" id="ARBA00022741"/>
    </source>
</evidence>
<name>A0A8S3YY57_9EUPU</name>
<comment type="similarity">
    <text evidence="1">Belongs to the small GTPase superfamily. Rab family.</text>
</comment>
<dbReference type="EMBL" id="CAJHNH020000929">
    <property type="protein sequence ID" value="CAG5120585.1"/>
    <property type="molecule type" value="Genomic_DNA"/>
</dbReference>
<protein>
    <recommendedName>
        <fullName evidence="4">Intraflagellar transport protein 22 homolog</fullName>
    </recommendedName>
    <alternativeName>
        <fullName evidence="5">Rab-like protein 5</fullName>
    </alternativeName>
</protein>
<dbReference type="SUPFAM" id="SSF52540">
    <property type="entry name" value="P-loop containing nucleoside triphosphate hydrolases"/>
    <property type="match status" value="1"/>
</dbReference>
<keyword evidence="2" id="KW-0547">Nucleotide-binding</keyword>
<evidence type="ECO:0000256" key="3">
    <source>
        <dbReference type="ARBA" id="ARBA00023134"/>
    </source>
</evidence>
<keyword evidence="7" id="KW-1185">Reference proteome</keyword>
<evidence type="ECO:0000256" key="5">
    <source>
        <dbReference type="ARBA" id="ARBA00041562"/>
    </source>
</evidence>